<keyword evidence="3 5" id="KW-0378">Hydrolase</keyword>
<proteinExistence type="inferred from homology"/>
<feature type="coiled-coil region" evidence="6">
    <location>
        <begin position="97"/>
        <end position="124"/>
    </location>
</feature>
<dbReference type="InterPro" id="IPR011059">
    <property type="entry name" value="Metal-dep_hydrolase_composite"/>
</dbReference>
<dbReference type="SUPFAM" id="SSF51556">
    <property type="entry name" value="Metallo-dependent hydrolases"/>
    <property type="match status" value="1"/>
</dbReference>
<dbReference type="Pfam" id="PF01979">
    <property type="entry name" value="Amidohydro_1"/>
    <property type="match status" value="1"/>
</dbReference>
<dbReference type="Gene3D" id="2.30.40.10">
    <property type="entry name" value="Urease, subunit C, domain 1"/>
    <property type="match status" value="1"/>
</dbReference>
<dbReference type="PIRSF" id="PIRSF038994">
    <property type="entry name" value="NagA"/>
    <property type="match status" value="1"/>
</dbReference>
<dbReference type="EC" id="3.5.1.25" evidence="8"/>
<dbReference type="GO" id="GO:0008448">
    <property type="term" value="F:N-acetylglucosamine-6-phosphate deacetylase activity"/>
    <property type="evidence" value="ECO:0007669"/>
    <property type="project" value="UniProtKB-EC"/>
</dbReference>
<evidence type="ECO:0000256" key="4">
    <source>
        <dbReference type="ARBA" id="ARBA00023277"/>
    </source>
</evidence>
<gene>
    <name evidence="8" type="primary">nagA</name>
    <name evidence="8" type="ORF">QQM35_05175</name>
</gene>
<dbReference type="InterPro" id="IPR006680">
    <property type="entry name" value="Amidohydro-rel"/>
</dbReference>
<keyword evidence="2" id="KW-0479">Metal-binding</keyword>
<evidence type="ECO:0000256" key="5">
    <source>
        <dbReference type="PIRNR" id="PIRNR038994"/>
    </source>
</evidence>
<dbReference type="PANTHER" id="PTHR11113:SF14">
    <property type="entry name" value="N-ACETYLGLUCOSAMINE-6-PHOSPHATE DEACETYLASE"/>
    <property type="match status" value="1"/>
</dbReference>
<dbReference type="Gene3D" id="3.20.20.140">
    <property type="entry name" value="Metal-dependent hydrolases"/>
    <property type="match status" value="1"/>
</dbReference>
<dbReference type="SUPFAM" id="SSF51338">
    <property type="entry name" value="Composite domain of metallo-dependent hydrolases"/>
    <property type="match status" value="1"/>
</dbReference>
<evidence type="ECO:0000313" key="9">
    <source>
        <dbReference type="Proteomes" id="UP001436297"/>
    </source>
</evidence>
<feature type="domain" description="Amidohydrolase-related" evidence="7">
    <location>
        <begin position="52"/>
        <end position="381"/>
    </location>
</feature>
<evidence type="ECO:0000256" key="2">
    <source>
        <dbReference type="ARBA" id="ARBA00022723"/>
    </source>
</evidence>
<organism evidence="8 9">
    <name type="scientific">Staphylococcus hsinchuensis</name>
    <dbReference type="NCBI Taxonomy" id="3051183"/>
    <lineage>
        <taxon>Bacteria</taxon>
        <taxon>Bacillati</taxon>
        <taxon>Bacillota</taxon>
        <taxon>Bacilli</taxon>
        <taxon>Bacillales</taxon>
        <taxon>Staphylococcaceae</taxon>
        <taxon>Staphylococcus</taxon>
    </lineage>
</organism>
<dbReference type="PANTHER" id="PTHR11113">
    <property type="entry name" value="N-ACETYLGLUCOSAMINE-6-PHOSPHATE DEACETYLASE"/>
    <property type="match status" value="1"/>
</dbReference>
<evidence type="ECO:0000313" key="8">
    <source>
        <dbReference type="EMBL" id="XAF71487.1"/>
    </source>
</evidence>
<protein>
    <submittedName>
        <fullName evidence="8">N-acetylglucosamine-6-phosphate deacetylase</fullName>
        <ecNumber evidence="8">3.5.1.25</ecNumber>
    </submittedName>
</protein>
<keyword evidence="6" id="KW-0175">Coiled coil</keyword>
<evidence type="ECO:0000256" key="3">
    <source>
        <dbReference type="ARBA" id="ARBA00022801"/>
    </source>
</evidence>
<evidence type="ECO:0000256" key="6">
    <source>
        <dbReference type="SAM" id="Coils"/>
    </source>
</evidence>
<dbReference type="Proteomes" id="UP001436297">
    <property type="component" value="Chromosome"/>
</dbReference>
<evidence type="ECO:0000256" key="1">
    <source>
        <dbReference type="ARBA" id="ARBA00010716"/>
    </source>
</evidence>
<dbReference type="InterPro" id="IPR032466">
    <property type="entry name" value="Metal_Hydrolase"/>
</dbReference>
<name>A0ABZ3EGU0_9STAP</name>
<dbReference type="NCBIfam" id="TIGR00221">
    <property type="entry name" value="nagA"/>
    <property type="match status" value="1"/>
</dbReference>
<dbReference type="RefSeq" id="WP_251518931.1">
    <property type="nucleotide sequence ID" value="NZ_CP128355.1"/>
</dbReference>
<reference evidence="8 9" key="1">
    <citation type="journal article" date="2024" name="Pathogens">
        <title>Staphylococcus hsinchuensis sp. nov., Isolated from Soymilk.</title>
        <authorList>
            <person name="Wang Y.T."/>
            <person name="Lin Y.C."/>
            <person name="Hsieh Y.H."/>
            <person name="Lin Y.T."/>
            <person name="Hamada M."/>
            <person name="Chen C.C."/>
            <person name="Liou J.S."/>
            <person name="Lee A.Y."/>
            <person name="Zhang W.L."/>
            <person name="Chen Y.T."/>
            <person name="Huang C.H."/>
        </authorList>
    </citation>
    <scope>NUCLEOTIDE SEQUENCE [LARGE SCALE GENOMIC DNA]</scope>
    <source>
        <strain evidence="8 9">H164</strain>
    </source>
</reference>
<sequence>MSKYVLINGCIYTEREKIDKGYVIIKNGKIAGLGNGNYEGELETYDMKGRHILPGFIDMHIHGGYGEDAMDGSFDGLKHLSESLLSEGTTSYVPTTMTQSEQNIKAALKNIADYQSQQDRYQAAEVVGVHLEGPFISEHKVGAQNPKYVQRPTVEKLQQFQESANNQIKVITFAPEVKGALALLQSFKDKIRFSIGHSVATFEETNKAAQNGARHVTHLYNAATPFEHRKPGVFGAAWTNDDLHTEIIVDGVHSHPAAVKIAYKQKGNSRFFLITDAMRAKGMPEGEYDLGGQNVIVKGTEARLESGALAGSILKMNDGLNNLINYTGDSLENLWRVTSLNQAKALKIDDRKGSLKVGNDADIVVLDNDINVQLTIKSGKMHHFSK</sequence>
<evidence type="ECO:0000259" key="7">
    <source>
        <dbReference type="Pfam" id="PF01979"/>
    </source>
</evidence>
<keyword evidence="9" id="KW-1185">Reference proteome</keyword>
<comment type="similarity">
    <text evidence="1 5">Belongs to the metallo-dependent hydrolases superfamily. NagA family.</text>
</comment>
<dbReference type="CDD" id="cd00854">
    <property type="entry name" value="NagA"/>
    <property type="match status" value="1"/>
</dbReference>
<keyword evidence="4 5" id="KW-0119">Carbohydrate metabolism</keyword>
<dbReference type="InterPro" id="IPR003764">
    <property type="entry name" value="GlcNAc_6-P_deAcase"/>
</dbReference>
<dbReference type="EMBL" id="CP128355">
    <property type="protein sequence ID" value="XAF71487.1"/>
    <property type="molecule type" value="Genomic_DNA"/>
</dbReference>
<accession>A0ABZ3EGU0</accession>